<evidence type="ECO:0000313" key="2">
    <source>
        <dbReference type="Proteomes" id="UP000188318"/>
    </source>
</evidence>
<dbReference type="AlphaFoldDB" id="A0A1R3RSU7"/>
<name>A0A1R3RSU7_ASPC5</name>
<sequence length="84" mass="9040">MAYFFALAYLSLYRAGDTVLISVAAKVAIRKSRRLGTLHQVSVCVKFDLVPMALTCEGLRRGAFAYSAHAASAMSLTTQPVTIA</sequence>
<evidence type="ECO:0000313" key="1">
    <source>
        <dbReference type="EMBL" id="OOF97561.1"/>
    </source>
</evidence>
<organism evidence="1 2">
    <name type="scientific">Aspergillus carbonarius (strain ITEM 5010)</name>
    <dbReference type="NCBI Taxonomy" id="602072"/>
    <lineage>
        <taxon>Eukaryota</taxon>
        <taxon>Fungi</taxon>
        <taxon>Dikarya</taxon>
        <taxon>Ascomycota</taxon>
        <taxon>Pezizomycotina</taxon>
        <taxon>Eurotiomycetes</taxon>
        <taxon>Eurotiomycetidae</taxon>
        <taxon>Eurotiales</taxon>
        <taxon>Aspergillaceae</taxon>
        <taxon>Aspergillus</taxon>
        <taxon>Aspergillus subgen. Circumdati</taxon>
    </lineage>
</organism>
<accession>A0A1R3RSU7</accession>
<dbReference type="VEuPathDB" id="FungiDB:ASPCADRAFT_206378"/>
<gene>
    <name evidence="1" type="ORF">ASPCADRAFT_206378</name>
</gene>
<proteinExistence type="predicted"/>
<dbReference type="EMBL" id="KV907497">
    <property type="protein sequence ID" value="OOF97561.1"/>
    <property type="molecule type" value="Genomic_DNA"/>
</dbReference>
<reference evidence="2" key="1">
    <citation type="journal article" date="2017" name="Genome Biol.">
        <title>Comparative genomics reveals high biological diversity and specific adaptations in the industrially and medically important fungal genus Aspergillus.</title>
        <authorList>
            <person name="de Vries R.P."/>
            <person name="Riley R."/>
            <person name="Wiebenga A."/>
            <person name="Aguilar-Osorio G."/>
            <person name="Amillis S."/>
            <person name="Uchima C.A."/>
            <person name="Anderluh G."/>
            <person name="Asadollahi M."/>
            <person name="Askin M."/>
            <person name="Barry K."/>
            <person name="Battaglia E."/>
            <person name="Bayram O."/>
            <person name="Benocci T."/>
            <person name="Braus-Stromeyer S.A."/>
            <person name="Caldana C."/>
            <person name="Canovas D."/>
            <person name="Cerqueira G.C."/>
            <person name="Chen F."/>
            <person name="Chen W."/>
            <person name="Choi C."/>
            <person name="Clum A."/>
            <person name="Dos Santos R.A."/>
            <person name="Damasio A.R."/>
            <person name="Diallinas G."/>
            <person name="Emri T."/>
            <person name="Fekete E."/>
            <person name="Flipphi M."/>
            <person name="Freyberg S."/>
            <person name="Gallo A."/>
            <person name="Gournas C."/>
            <person name="Habgood R."/>
            <person name="Hainaut M."/>
            <person name="Harispe M.L."/>
            <person name="Henrissat B."/>
            <person name="Hilden K.S."/>
            <person name="Hope R."/>
            <person name="Hossain A."/>
            <person name="Karabika E."/>
            <person name="Karaffa L."/>
            <person name="Karanyi Z."/>
            <person name="Krasevec N."/>
            <person name="Kuo A."/>
            <person name="Kusch H."/>
            <person name="LaButti K."/>
            <person name="Lagendijk E.L."/>
            <person name="Lapidus A."/>
            <person name="Levasseur A."/>
            <person name="Lindquist E."/>
            <person name="Lipzen A."/>
            <person name="Logrieco A.F."/>
            <person name="MacCabe A."/>
            <person name="Maekelae M.R."/>
            <person name="Malavazi I."/>
            <person name="Melin P."/>
            <person name="Meyer V."/>
            <person name="Mielnichuk N."/>
            <person name="Miskei M."/>
            <person name="Molnar A.P."/>
            <person name="Mule G."/>
            <person name="Ngan C.Y."/>
            <person name="Orejas M."/>
            <person name="Orosz E."/>
            <person name="Ouedraogo J.P."/>
            <person name="Overkamp K.M."/>
            <person name="Park H.-S."/>
            <person name="Perrone G."/>
            <person name="Piumi F."/>
            <person name="Punt P.J."/>
            <person name="Ram A.F."/>
            <person name="Ramon A."/>
            <person name="Rauscher S."/>
            <person name="Record E."/>
            <person name="Riano-Pachon D.M."/>
            <person name="Robert V."/>
            <person name="Roehrig J."/>
            <person name="Ruller R."/>
            <person name="Salamov A."/>
            <person name="Salih N.S."/>
            <person name="Samson R.A."/>
            <person name="Sandor E."/>
            <person name="Sanguinetti M."/>
            <person name="Schuetze T."/>
            <person name="Sepcic K."/>
            <person name="Shelest E."/>
            <person name="Sherlock G."/>
            <person name="Sophianopoulou V."/>
            <person name="Squina F.M."/>
            <person name="Sun H."/>
            <person name="Susca A."/>
            <person name="Todd R.B."/>
            <person name="Tsang A."/>
            <person name="Unkles S.E."/>
            <person name="van de Wiele N."/>
            <person name="van Rossen-Uffink D."/>
            <person name="Oliveira J.V."/>
            <person name="Vesth T.C."/>
            <person name="Visser J."/>
            <person name="Yu J.-H."/>
            <person name="Zhou M."/>
            <person name="Andersen M.R."/>
            <person name="Archer D.B."/>
            <person name="Baker S.E."/>
            <person name="Benoit I."/>
            <person name="Brakhage A.A."/>
            <person name="Braus G.H."/>
            <person name="Fischer R."/>
            <person name="Frisvad J.C."/>
            <person name="Goldman G.H."/>
            <person name="Houbraken J."/>
            <person name="Oakley B."/>
            <person name="Pocsi I."/>
            <person name="Scazzocchio C."/>
            <person name="Seiboth B."/>
            <person name="vanKuyk P.A."/>
            <person name="Wortman J."/>
            <person name="Dyer P.S."/>
            <person name="Grigoriev I.V."/>
        </authorList>
    </citation>
    <scope>NUCLEOTIDE SEQUENCE [LARGE SCALE GENOMIC DNA]</scope>
    <source>
        <strain evidence="2">ITEM 5010</strain>
    </source>
</reference>
<protein>
    <submittedName>
        <fullName evidence="1">Uncharacterized protein</fullName>
    </submittedName>
</protein>
<dbReference type="Proteomes" id="UP000188318">
    <property type="component" value="Unassembled WGS sequence"/>
</dbReference>
<keyword evidence="2" id="KW-1185">Reference proteome</keyword>